<dbReference type="RefSeq" id="WP_337697285.1">
    <property type="nucleotide sequence ID" value="NZ_JBBEGN010000015.1"/>
</dbReference>
<evidence type="ECO:0000313" key="7">
    <source>
        <dbReference type="EMBL" id="MEJ2870713.1"/>
    </source>
</evidence>
<dbReference type="InterPro" id="IPR036388">
    <property type="entry name" value="WH-like_DNA-bd_sf"/>
</dbReference>
<evidence type="ECO:0000313" key="8">
    <source>
        <dbReference type="Proteomes" id="UP001385809"/>
    </source>
</evidence>
<keyword evidence="8" id="KW-1185">Reference proteome</keyword>
<dbReference type="Gene3D" id="1.25.40.10">
    <property type="entry name" value="Tetratricopeptide repeat domain"/>
    <property type="match status" value="1"/>
</dbReference>
<evidence type="ECO:0000256" key="3">
    <source>
        <dbReference type="ARBA" id="ARBA00023125"/>
    </source>
</evidence>
<dbReference type="CDD" id="cd15831">
    <property type="entry name" value="BTAD"/>
    <property type="match status" value="1"/>
</dbReference>
<evidence type="ECO:0000259" key="5">
    <source>
        <dbReference type="SMART" id="SM00862"/>
    </source>
</evidence>
<dbReference type="InterPro" id="IPR005158">
    <property type="entry name" value="BTAD"/>
</dbReference>
<comment type="caution">
    <text evidence="7">The sequence shown here is derived from an EMBL/GenBank/DDBJ whole genome shotgun (WGS) entry which is preliminary data.</text>
</comment>
<gene>
    <name evidence="7" type="ORF">WCD74_23320</name>
</gene>
<keyword evidence="4" id="KW-0804">Transcription</keyword>
<dbReference type="SUPFAM" id="SSF48452">
    <property type="entry name" value="TPR-like"/>
    <property type="match status" value="1"/>
</dbReference>
<evidence type="ECO:0000259" key="6">
    <source>
        <dbReference type="SMART" id="SM01043"/>
    </source>
</evidence>
<accession>A0ABU8MWB6</accession>
<dbReference type="Pfam" id="PF00486">
    <property type="entry name" value="Trans_reg_C"/>
    <property type="match status" value="1"/>
</dbReference>
<dbReference type="SUPFAM" id="SSF46894">
    <property type="entry name" value="C-terminal effector domain of the bipartite response regulators"/>
    <property type="match status" value="1"/>
</dbReference>
<evidence type="ECO:0000256" key="4">
    <source>
        <dbReference type="ARBA" id="ARBA00023163"/>
    </source>
</evidence>
<evidence type="ECO:0000256" key="1">
    <source>
        <dbReference type="ARBA" id="ARBA00005820"/>
    </source>
</evidence>
<dbReference type="Proteomes" id="UP001385809">
    <property type="component" value="Unassembled WGS sequence"/>
</dbReference>
<dbReference type="InterPro" id="IPR016032">
    <property type="entry name" value="Sig_transdc_resp-reg_C-effctor"/>
</dbReference>
<dbReference type="EMBL" id="JBBEGN010000015">
    <property type="protein sequence ID" value="MEJ2870713.1"/>
    <property type="molecule type" value="Genomic_DNA"/>
</dbReference>
<sequence length="274" mass="29386">MTATGFGLLGATVVYAAGSPARQLPRKTTQLLAMLLVGRGEFVATDRIVGALWGEEPPSSARTMVREHVQRVRSVLGPADREWLSTGRNGYVLSAPPEAVDARRFESGLEAAAAQRAVADPWAAAATLREALALWRGTSAFADVLDVPALRVEATRLDERRQSAQLALAECLIERGTADAALPVLRALVEAHPDRERHWAVLMLAESALGCRPEASASYRRARRSFRDRHGMDLSADVDALHSAVLAGRSTAELARLAGLRLAAESADRPAVLS</sequence>
<feature type="domain" description="Bacterial transcriptional activator" evidence="6">
    <location>
        <begin position="100"/>
        <end position="246"/>
    </location>
</feature>
<dbReference type="InterPro" id="IPR001867">
    <property type="entry name" value="OmpR/PhoB-type_DNA-bd"/>
</dbReference>
<keyword evidence="2" id="KW-0805">Transcription regulation</keyword>
<dbReference type="SMART" id="SM01043">
    <property type="entry name" value="BTAD"/>
    <property type="match status" value="1"/>
</dbReference>
<reference evidence="7 8" key="1">
    <citation type="submission" date="2024-03" db="EMBL/GenBank/DDBJ databases">
        <title>Actinomycetospora sp. OC33-EN08, a novel actinomycete isolated from wild orchid (Aerides multiflora).</title>
        <authorList>
            <person name="Suriyachadkun C."/>
        </authorList>
    </citation>
    <scope>NUCLEOTIDE SEQUENCE [LARGE SCALE GENOMIC DNA]</scope>
    <source>
        <strain evidence="7 8">OC33-EN08</strain>
    </source>
</reference>
<dbReference type="PANTHER" id="PTHR35807:SF1">
    <property type="entry name" value="TRANSCRIPTIONAL REGULATOR REDD"/>
    <property type="match status" value="1"/>
</dbReference>
<feature type="domain" description="OmpR/PhoB-type" evidence="5">
    <location>
        <begin position="18"/>
        <end position="93"/>
    </location>
</feature>
<dbReference type="SMART" id="SM00862">
    <property type="entry name" value="Trans_reg_C"/>
    <property type="match status" value="1"/>
</dbReference>
<comment type="similarity">
    <text evidence="1">Belongs to the AfsR/DnrI/RedD regulatory family.</text>
</comment>
<evidence type="ECO:0000256" key="2">
    <source>
        <dbReference type="ARBA" id="ARBA00023015"/>
    </source>
</evidence>
<keyword evidence="3" id="KW-0238">DNA-binding</keyword>
<dbReference type="Pfam" id="PF03704">
    <property type="entry name" value="BTAD"/>
    <property type="match status" value="1"/>
</dbReference>
<dbReference type="InterPro" id="IPR051677">
    <property type="entry name" value="AfsR-DnrI-RedD_regulator"/>
</dbReference>
<dbReference type="PANTHER" id="PTHR35807">
    <property type="entry name" value="TRANSCRIPTIONAL REGULATOR REDD-RELATED"/>
    <property type="match status" value="1"/>
</dbReference>
<proteinExistence type="inferred from homology"/>
<name>A0ABU8MWB6_9PSEU</name>
<protein>
    <submittedName>
        <fullName evidence="7">BTAD domain-containing putative transcriptional regulator</fullName>
    </submittedName>
</protein>
<dbReference type="Gene3D" id="1.10.10.10">
    <property type="entry name" value="Winged helix-like DNA-binding domain superfamily/Winged helix DNA-binding domain"/>
    <property type="match status" value="1"/>
</dbReference>
<organism evidence="7 8">
    <name type="scientific">Actinomycetospora aurantiaca</name>
    <dbReference type="NCBI Taxonomy" id="3129233"/>
    <lineage>
        <taxon>Bacteria</taxon>
        <taxon>Bacillati</taxon>
        <taxon>Actinomycetota</taxon>
        <taxon>Actinomycetes</taxon>
        <taxon>Pseudonocardiales</taxon>
        <taxon>Pseudonocardiaceae</taxon>
        <taxon>Actinomycetospora</taxon>
    </lineage>
</organism>
<dbReference type="InterPro" id="IPR011990">
    <property type="entry name" value="TPR-like_helical_dom_sf"/>
</dbReference>